<dbReference type="SMART" id="SM00854">
    <property type="entry name" value="PGA_cap"/>
    <property type="match status" value="1"/>
</dbReference>
<feature type="compositionally biased region" description="Low complexity" evidence="2">
    <location>
        <begin position="1"/>
        <end position="20"/>
    </location>
</feature>
<feature type="region of interest" description="Disordered" evidence="2">
    <location>
        <begin position="1"/>
        <end position="48"/>
    </location>
</feature>
<dbReference type="Pfam" id="PF09587">
    <property type="entry name" value="PGA_cap"/>
    <property type="match status" value="1"/>
</dbReference>
<keyword evidence="5" id="KW-1185">Reference proteome</keyword>
<evidence type="ECO:0000259" key="3">
    <source>
        <dbReference type="SMART" id="SM00854"/>
    </source>
</evidence>
<gene>
    <name evidence="4" type="ORF">JG540_03905</name>
</gene>
<evidence type="ECO:0000256" key="1">
    <source>
        <dbReference type="ARBA" id="ARBA00005662"/>
    </source>
</evidence>
<dbReference type="Gene3D" id="3.60.21.10">
    <property type="match status" value="1"/>
</dbReference>
<dbReference type="InterPro" id="IPR052169">
    <property type="entry name" value="CW_Biosynth-Accessory"/>
</dbReference>
<evidence type="ECO:0000256" key="2">
    <source>
        <dbReference type="SAM" id="MobiDB-lite"/>
    </source>
</evidence>
<feature type="region of interest" description="Disordered" evidence="2">
    <location>
        <begin position="427"/>
        <end position="455"/>
    </location>
</feature>
<dbReference type="PANTHER" id="PTHR33393">
    <property type="entry name" value="POLYGLUTAMINE SYNTHESIS ACCESSORY PROTEIN RV0574C-RELATED"/>
    <property type="match status" value="1"/>
</dbReference>
<accession>A0A7T7MAR0</accession>
<feature type="domain" description="Capsule synthesis protein CapA" evidence="3">
    <location>
        <begin position="101"/>
        <end position="350"/>
    </location>
</feature>
<dbReference type="InterPro" id="IPR019079">
    <property type="entry name" value="Capsule_synth_CapA"/>
</dbReference>
<feature type="compositionally biased region" description="Polar residues" evidence="2">
    <location>
        <begin position="427"/>
        <end position="442"/>
    </location>
</feature>
<dbReference type="Proteomes" id="UP000595895">
    <property type="component" value="Chromosome"/>
</dbReference>
<evidence type="ECO:0000313" key="4">
    <source>
        <dbReference type="EMBL" id="QQM68002.1"/>
    </source>
</evidence>
<proteinExistence type="inferred from homology"/>
<dbReference type="SUPFAM" id="SSF56300">
    <property type="entry name" value="Metallo-dependent phosphatases"/>
    <property type="match status" value="1"/>
</dbReference>
<protein>
    <submittedName>
        <fullName evidence="4">CapA family protein</fullName>
    </submittedName>
</protein>
<dbReference type="InterPro" id="IPR029052">
    <property type="entry name" value="Metallo-depent_PP-like"/>
</dbReference>
<sequence length="455" mass="47918">MPALEAASPAAPATPSVPTRPEAHLRSRQAQPEGAVQPPGPAVPKEGGSRRRYLRALAALNLALLPLPACTPADPAPEASAVPATQSPAVPSPAAEEVVLTIGYTGDLLMHLPVLESTPGQSGDIAPLVADAAPWIQGADLAFCGMEVPVAPDSQATGYPRFGTLPGVVQGVAQTGWDGCATASNHAVDQGQEGVNATIDQLEAHGLGWAGTNRSEAESRHPYQLYRLQRGGRSITVAQLSTTFGLNGLPDETGWEVQLNDVAAIATHAQAARAEGASIVVLHSQLGAEYLSEPVAEQVDYARQIAATGQVDVLFGAHPHVPQRAELLPGGREGRGMWVSYSAGNFLSNQSEETVGEITSAVGTFVWVQVRVSVDSSAQVESLHWHPFTVDHHAGHRLRDLAALRRGEVPADCQISPQEAERRWQALTASLDTSTYSDTPPRSSGPRPEVLHRGQ</sequence>
<dbReference type="PANTHER" id="PTHR33393:SF13">
    <property type="entry name" value="PGA BIOSYNTHESIS PROTEIN CAPA"/>
    <property type="match status" value="1"/>
</dbReference>
<evidence type="ECO:0000313" key="5">
    <source>
        <dbReference type="Proteomes" id="UP000595895"/>
    </source>
</evidence>
<dbReference type="KEGG" id="awe:JG540_03905"/>
<comment type="similarity">
    <text evidence="1">Belongs to the CapA family.</text>
</comment>
<dbReference type="RefSeq" id="WP_200277399.1">
    <property type="nucleotide sequence ID" value="NZ_CP066802.1"/>
</dbReference>
<organism evidence="4 5">
    <name type="scientific">Actinomyces weissii</name>
    <dbReference type="NCBI Taxonomy" id="675090"/>
    <lineage>
        <taxon>Bacteria</taxon>
        <taxon>Bacillati</taxon>
        <taxon>Actinomycetota</taxon>
        <taxon>Actinomycetes</taxon>
        <taxon>Actinomycetales</taxon>
        <taxon>Actinomycetaceae</taxon>
        <taxon>Actinomyces</taxon>
    </lineage>
</organism>
<dbReference type="AlphaFoldDB" id="A0A7T7MAR0"/>
<dbReference type="EMBL" id="CP066802">
    <property type="protein sequence ID" value="QQM68002.1"/>
    <property type="molecule type" value="Genomic_DNA"/>
</dbReference>
<reference evidence="4 5" key="1">
    <citation type="submission" date="2020-12" db="EMBL/GenBank/DDBJ databases">
        <authorList>
            <person name="Zhou J."/>
        </authorList>
    </citation>
    <scope>NUCLEOTIDE SEQUENCE [LARGE SCALE GENOMIC DNA]</scope>
    <source>
        <strain evidence="4 5">CCUG 61299</strain>
    </source>
</reference>
<name>A0A7T7MAR0_9ACTO</name>